<organism evidence="2 3">
    <name type="scientific">Cercospora kikuchii</name>
    <dbReference type="NCBI Taxonomy" id="84275"/>
    <lineage>
        <taxon>Eukaryota</taxon>
        <taxon>Fungi</taxon>
        <taxon>Dikarya</taxon>
        <taxon>Ascomycota</taxon>
        <taxon>Pezizomycotina</taxon>
        <taxon>Dothideomycetes</taxon>
        <taxon>Dothideomycetidae</taxon>
        <taxon>Mycosphaerellales</taxon>
        <taxon>Mycosphaerellaceae</taxon>
        <taxon>Cercospora</taxon>
    </lineage>
</organism>
<dbReference type="EMBL" id="BOLY01000005">
    <property type="protein sequence ID" value="GIZ45574.1"/>
    <property type="molecule type" value="Genomic_DNA"/>
</dbReference>
<feature type="compositionally biased region" description="Basic and acidic residues" evidence="1">
    <location>
        <begin position="37"/>
        <end position="46"/>
    </location>
</feature>
<name>A0A9P3CMK7_9PEZI</name>
<sequence>MPSALKREKQKAKIAPRKARTVCVKRGENPNLAWKKKKEEKEEKKSKNAKKKYACPIFLWSRADTDDVGAAMEAAFIRHDHGVHWTKNAELDEPRKAVERLLSVEEEVVEATDLQPDSFFEPAFDGE</sequence>
<protein>
    <submittedName>
        <fullName evidence="2">Uncharacterized protein</fullName>
    </submittedName>
</protein>
<accession>A0A9P3CMK7</accession>
<dbReference type="Proteomes" id="UP000825890">
    <property type="component" value="Unassembled WGS sequence"/>
</dbReference>
<reference evidence="2 3" key="1">
    <citation type="submission" date="2021-01" db="EMBL/GenBank/DDBJ databases">
        <title>Cercospora kikuchii MAFF 305040 whole genome shotgun sequence.</title>
        <authorList>
            <person name="Kashiwa T."/>
            <person name="Suzuki T."/>
        </authorList>
    </citation>
    <scope>NUCLEOTIDE SEQUENCE [LARGE SCALE GENOMIC DNA]</scope>
    <source>
        <strain evidence="2 3">MAFF 305040</strain>
    </source>
</reference>
<dbReference type="OrthoDB" id="10518128at2759"/>
<evidence type="ECO:0000313" key="3">
    <source>
        <dbReference type="Proteomes" id="UP000825890"/>
    </source>
</evidence>
<evidence type="ECO:0000313" key="2">
    <source>
        <dbReference type="EMBL" id="GIZ45574.1"/>
    </source>
</evidence>
<dbReference type="AlphaFoldDB" id="A0A9P3CMK7"/>
<feature type="region of interest" description="Disordered" evidence="1">
    <location>
        <begin position="28"/>
        <end position="48"/>
    </location>
</feature>
<proteinExistence type="predicted"/>
<evidence type="ECO:0000256" key="1">
    <source>
        <dbReference type="SAM" id="MobiDB-lite"/>
    </source>
</evidence>
<comment type="caution">
    <text evidence="2">The sequence shown here is derived from an EMBL/GenBank/DDBJ whole genome shotgun (WGS) entry which is preliminary data.</text>
</comment>
<dbReference type="GeneID" id="68294309"/>
<dbReference type="RefSeq" id="XP_044660061.1">
    <property type="nucleotide sequence ID" value="XM_044804126.1"/>
</dbReference>
<keyword evidence="3" id="KW-1185">Reference proteome</keyword>
<gene>
    <name evidence="2" type="ORF">CKM354_000873400</name>
</gene>